<dbReference type="AlphaFoldDB" id="A0A0G3EKD1"/>
<accession>A0A0G3EKD1</accession>
<proteinExistence type="predicted"/>
<dbReference type="RefSeq" id="WP_052881944.1">
    <property type="nucleotide sequence ID" value="NZ_CP010904.1"/>
</dbReference>
<dbReference type="Proteomes" id="UP000035268">
    <property type="component" value="Chromosome"/>
</dbReference>
<evidence type="ECO:0000259" key="5">
    <source>
        <dbReference type="SMART" id="SM00478"/>
    </source>
</evidence>
<name>A0A0G3EKD1_9BACT</name>
<keyword evidence="2" id="KW-0479">Metal-binding</keyword>
<feature type="domain" description="HhH-GPD" evidence="5">
    <location>
        <begin position="34"/>
        <end position="193"/>
    </location>
</feature>
<dbReference type="Gene3D" id="1.10.340.30">
    <property type="entry name" value="Hypothetical protein, domain 2"/>
    <property type="match status" value="1"/>
</dbReference>
<dbReference type="STRING" id="1307763.L21SP4_01386"/>
<sequence>MDAMEIYEALYRRWGAQHWWPAESGFEVMVGAILTQNTNWRNVERAIARLREAGVLDARAIDRMPAPELAGLIRPAGYFNVKADRLKAFVRFFIESYGGSLDRMFAESTGALREQLLAVRGVGAETADSMLLYAGNRPVFVIDAYTRRVLLRHGACREKASYDDLAQWFTGQLPRDPALFNEFHALLVRVGKEYCRRTPRCEDCPLTTPAA</sequence>
<dbReference type="InterPro" id="IPR023170">
    <property type="entry name" value="HhH_base_excis_C"/>
</dbReference>
<dbReference type="InterPro" id="IPR011257">
    <property type="entry name" value="DNA_glycosylase"/>
</dbReference>
<keyword evidence="4" id="KW-0411">Iron-sulfur</keyword>
<evidence type="ECO:0000256" key="3">
    <source>
        <dbReference type="ARBA" id="ARBA00023004"/>
    </source>
</evidence>
<dbReference type="SUPFAM" id="SSF48150">
    <property type="entry name" value="DNA-glycosylase"/>
    <property type="match status" value="1"/>
</dbReference>
<dbReference type="EMBL" id="CP010904">
    <property type="protein sequence ID" value="AKJ64634.1"/>
    <property type="molecule type" value="Genomic_DNA"/>
</dbReference>
<dbReference type="OrthoDB" id="9802365at2"/>
<dbReference type="PANTHER" id="PTHR10359:SF19">
    <property type="entry name" value="DNA REPAIR GLYCOSYLASE MJ1434-RELATED"/>
    <property type="match status" value="1"/>
</dbReference>
<dbReference type="PANTHER" id="PTHR10359">
    <property type="entry name" value="A/G-SPECIFIC ADENINE GLYCOSYLASE/ENDONUCLEASE III"/>
    <property type="match status" value="1"/>
</dbReference>
<dbReference type="GO" id="GO:0006284">
    <property type="term" value="P:base-excision repair"/>
    <property type="evidence" value="ECO:0007669"/>
    <property type="project" value="InterPro"/>
</dbReference>
<dbReference type="GO" id="GO:0046872">
    <property type="term" value="F:metal ion binding"/>
    <property type="evidence" value="ECO:0007669"/>
    <property type="project" value="UniProtKB-KW"/>
</dbReference>
<dbReference type="InterPro" id="IPR003265">
    <property type="entry name" value="HhH-GPD_domain"/>
</dbReference>
<dbReference type="GO" id="GO:0051539">
    <property type="term" value="F:4 iron, 4 sulfur cluster binding"/>
    <property type="evidence" value="ECO:0007669"/>
    <property type="project" value="UniProtKB-KW"/>
</dbReference>
<dbReference type="KEGG" id="vbl:L21SP4_01386"/>
<reference evidence="6 7" key="2">
    <citation type="journal article" date="2016" name="ISME J.">
        <title>Characterization of the first cultured representative of Verrucomicrobia subdivision 5 indicates the proposal of a novel phylum.</title>
        <authorList>
            <person name="Spring S."/>
            <person name="Bunk B."/>
            <person name="Sproer C."/>
            <person name="Schumann P."/>
            <person name="Rohde M."/>
            <person name="Tindall B.J."/>
            <person name="Klenk H.P."/>
        </authorList>
    </citation>
    <scope>NUCLEOTIDE SEQUENCE [LARGE SCALE GENOMIC DNA]</scope>
    <source>
        <strain evidence="6 7">L21-Fru-AB</strain>
    </source>
</reference>
<dbReference type="Gene3D" id="1.10.1670.10">
    <property type="entry name" value="Helix-hairpin-Helix base-excision DNA repair enzymes (C-terminal)"/>
    <property type="match status" value="1"/>
</dbReference>
<dbReference type="CDD" id="cd00056">
    <property type="entry name" value="ENDO3c"/>
    <property type="match status" value="1"/>
</dbReference>
<reference evidence="7" key="1">
    <citation type="submission" date="2015-02" db="EMBL/GenBank/DDBJ databases">
        <title>Description and complete genome sequence of the first cultured representative of the subdivision 5 of the Verrucomicrobia phylum.</title>
        <authorList>
            <person name="Spring S."/>
            <person name="Bunk B."/>
            <person name="Sproer C."/>
            <person name="Klenk H.-P."/>
        </authorList>
    </citation>
    <scope>NUCLEOTIDE SEQUENCE [LARGE SCALE GENOMIC DNA]</scope>
    <source>
        <strain evidence="7">L21-Fru-AB</strain>
    </source>
</reference>
<evidence type="ECO:0000256" key="1">
    <source>
        <dbReference type="ARBA" id="ARBA00022485"/>
    </source>
</evidence>
<keyword evidence="1" id="KW-0004">4Fe-4S</keyword>
<dbReference type="PATRIC" id="fig|1609981.3.peg.1440"/>
<dbReference type="GO" id="GO:0003824">
    <property type="term" value="F:catalytic activity"/>
    <property type="evidence" value="ECO:0007669"/>
    <property type="project" value="InterPro"/>
</dbReference>
<gene>
    <name evidence="6" type="ORF">L21SP4_01386</name>
</gene>
<dbReference type="SMART" id="SM00478">
    <property type="entry name" value="ENDO3c"/>
    <property type="match status" value="1"/>
</dbReference>
<evidence type="ECO:0000313" key="6">
    <source>
        <dbReference type="EMBL" id="AKJ64634.1"/>
    </source>
</evidence>
<keyword evidence="7" id="KW-1185">Reference proteome</keyword>
<evidence type="ECO:0000313" key="7">
    <source>
        <dbReference type="Proteomes" id="UP000035268"/>
    </source>
</evidence>
<dbReference type="Pfam" id="PF00730">
    <property type="entry name" value="HhH-GPD"/>
    <property type="match status" value="1"/>
</dbReference>
<organism evidence="6 7">
    <name type="scientific">Kiritimatiella glycovorans</name>
    <dbReference type="NCBI Taxonomy" id="1307763"/>
    <lineage>
        <taxon>Bacteria</taxon>
        <taxon>Pseudomonadati</taxon>
        <taxon>Kiritimatiellota</taxon>
        <taxon>Kiritimatiellia</taxon>
        <taxon>Kiritimatiellales</taxon>
        <taxon>Kiritimatiellaceae</taxon>
        <taxon>Kiritimatiella</taxon>
    </lineage>
</organism>
<keyword evidence="3" id="KW-0408">Iron</keyword>
<dbReference type="PIRSF" id="PIRSF001435">
    <property type="entry name" value="Nth"/>
    <property type="match status" value="1"/>
</dbReference>
<evidence type="ECO:0000256" key="4">
    <source>
        <dbReference type="ARBA" id="ARBA00023014"/>
    </source>
</evidence>
<protein>
    <submittedName>
        <fullName evidence="6">3-methyladenine DNA glycosylase</fullName>
    </submittedName>
</protein>
<evidence type="ECO:0000256" key="2">
    <source>
        <dbReference type="ARBA" id="ARBA00022723"/>
    </source>
</evidence>